<dbReference type="EMBL" id="PGCJ01000925">
    <property type="protein sequence ID" value="PLW14277.1"/>
    <property type="molecule type" value="Genomic_DNA"/>
</dbReference>
<dbReference type="Gene3D" id="1.10.238.200">
    <property type="entry name" value="Cullin, PONY binding domain"/>
    <property type="match status" value="1"/>
</dbReference>
<dbReference type="GO" id="GO:0031624">
    <property type="term" value="F:ubiquitin conjugating enzyme binding"/>
    <property type="evidence" value="ECO:0007669"/>
    <property type="project" value="TreeGrafter"/>
</dbReference>
<evidence type="ECO:0000259" key="2">
    <source>
        <dbReference type="PROSITE" id="PS51229"/>
    </source>
</evidence>
<evidence type="ECO:0000256" key="1">
    <source>
        <dbReference type="RuleBase" id="RU410713"/>
    </source>
</evidence>
<dbReference type="Proteomes" id="UP000235388">
    <property type="component" value="Unassembled WGS sequence"/>
</dbReference>
<protein>
    <recommendedName>
        <fullName evidence="1">Defective in cullin neddylation protein</fullName>
    </recommendedName>
</protein>
<comment type="caution">
    <text evidence="5">The sequence shown here is derived from an EMBL/GenBank/DDBJ whole genome shotgun (WGS) entry which is preliminary data.</text>
</comment>
<dbReference type="Proteomes" id="UP000235392">
    <property type="component" value="Unassembled WGS sequence"/>
</dbReference>
<dbReference type="InterPro" id="IPR005176">
    <property type="entry name" value="PONY_dom"/>
</dbReference>
<dbReference type="FunFam" id="1.10.238.200:FF:000003">
    <property type="entry name" value="DCN1-like protein 3"/>
    <property type="match status" value="1"/>
</dbReference>
<dbReference type="OrthoDB" id="27198at2759"/>
<dbReference type="InterPro" id="IPR014764">
    <property type="entry name" value="DCN-prot"/>
</dbReference>
<dbReference type="EMBL" id="PGCI01000037">
    <property type="protein sequence ID" value="PLW46731.1"/>
    <property type="molecule type" value="Genomic_DNA"/>
</dbReference>
<dbReference type="PANTHER" id="PTHR12281">
    <property type="entry name" value="RP42 RELATED"/>
    <property type="match status" value="1"/>
</dbReference>
<dbReference type="EMBL" id="PGCJ01000186">
    <property type="protein sequence ID" value="PLW40069.1"/>
    <property type="molecule type" value="Genomic_DNA"/>
</dbReference>
<evidence type="ECO:0000313" key="8">
    <source>
        <dbReference type="Proteomes" id="UP000235392"/>
    </source>
</evidence>
<sequence length="293" mass="33793">MSSSTSRAQKEKMVAEFRSFTNAIPADASRICKKAGYRLEVAFDLFYNDQLAQLNAERSLQSRSKAIAEAFETVLNAQFNDFQDPDDGQKMDMNGLMRYLEVLSLTPEDAKVLCLCHLLNSPRLGVLERREFLKHWTALLVPAASSSSPPSIQSPEEMVKFQTCTLADLDRRLRSEFSYFEQVYRYTFDFGRDEGQKSLALSTAIPLWELILPLAPGLDRRVFKPEYLEWWFELLRSRNKSVSRDTWNLFLDFVIQLEDRFENYDELAAWPSLIDDYVTLAKEKLGSQGMDVC</sequence>
<dbReference type="GO" id="GO:0097602">
    <property type="term" value="F:cullin family protein binding"/>
    <property type="evidence" value="ECO:0007669"/>
    <property type="project" value="TreeGrafter"/>
</dbReference>
<dbReference type="STRING" id="200324.A0A2N5UQP6"/>
<dbReference type="GO" id="GO:0005886">
    <property type="term" value="C:plasma membrane"/>
    <property type="evidence" value="ECO:0007669"/>
    <property type="project" value="UniProtKB-ARBA"/>
</dbReference>
<organism evidence="5 7">
    <name type="scientific">Puccinia coronata f. sp. avenae</name>
    <dbReference type="NCBI Taxonomy" id="200324"/>
    <lineage>
        <taxon>Eukaryota</taxon>
        <taxon>Fungi</taxon>
        <taxon>Dikarya</taxon>
        <taxon>Basidiomycota</taxon>
        <taxon>Pucciniomycotina</taxon>
        <taxon>Pucciniomycetes</taxon>
        <taxon>Pucciniales</taxon>
        <taxon>Pucciniaceae</taxon>
        <taxon>Puccinia</taxon>
    </lineage>
</organism>
<dbReference type="PANTHER" id="PTHR12281:SF31">
    <property type="entry name" value="DCN1-LIKE PROTEIN 3"/>
    <property type="match status" value="1"/>
</dbReference>
<proteinExistence type="predicted"/>
<evidence type="ECO:0000313" key="5">
    <source>
        <dbReference type="EMBL" id="PLW40069.1"/>
    </source>
</evidence>
<keyword evidence="7" id="KW-1185">Reference proteome</keyword>
<feature type="domain" description="DCUN1" evidence="2">
    <location>
        <begin position="70"/>
        <end position="282"/>
    </location>
</feature>
<dbReference type="GO" id="GO:0045116">
    <property type="term" value="P:protein neddylation"/>
    <property type="evidence" value="ECO:0007669"/>
    <property type="project" value="TreeGrafter"/>
</dbReference>
<dbReference type="InterPro" id="IPR042460">
    <property type="entry name" value="DCN1-like_PONY"/>
</dbReference>
<dbReference type="EMBL" id="PGCI01001223">
    <property type="protein sequence ID" value="PLW06403.1"/>
    <property type="molecule type" value="Genomic_DNA"/>
</dbReference>
<dbReference type="Pfam" id="PF03556">
    <property type="entry name" value="Cullin_binding"/>
    <property type="match status" value="1"/>
</dbReference>
<comment type="function">
    <text evidence="1">Neddylation of cullins play an essential role in the regulation of SCF-type complexes activity.</text>
</comment>
<evidence type="ECO:0000313" key="7">
    <source>
        <dbReference type="Proteomes" id="UP000235388"/>
    </source>
</evidence>
<dbReference type="GO" id="GO:0032182">
    <property type="term" value="F:ubiquitin-like protein binding"/>
    <property type="evidence" value="ECO:0007669"/>
    <property type="project" value="TreeGrafter"/>
</dbReference>
<evidence type="ECO:0000313" key="6">
    <source>
        <dbReference type="EMBL" id="PLW46731.1"/>
    </source>
</evidence>
<reference evidence="7 8" key="1">
    <citation type="submission" date="2017-11" db="EMBL/GenBank/DDBJ databases">
        <title>De novo assembly and phasing of dikaryotic genomes from two isolates of Puccinia coronata f. sp. avenae, the causal agent of oat crown rust.</title>
        <authorList>
            <person name="Miller M.E."/>
            <person name="Zhang Y."/>
            <person name="Omidvar V."/>
            <person name="Sperschneider J."/>
            <person name="Schwessinger B."/>
            <person name="Raley C."/>
            <person name="Palmer J.M."/>
            <person name="Garnica D."/>
            <person name="Upadhyaya N."/>
            <person name="Rathjen J."/>
            <person name="Taylor J.M."/>
            <person name="Park R.F."/>
            <person name="Dodds P.N."/>
            <person name="Hirsch C.D."/>
            <person name="Kianian S.F."/>
            <person name="Figueroa M."/>
        </authorList>
    </citation>
    <scope>NUCLEOTIDE SEQUENCE [LARGE SCALE GENOMIC DNA]</scope>
    <source>
        <strain evidence="5">12NC29</strain>
        <strain evidence="3">12SD80</strain>
    </source>
</reference>
<name>A0A2N5UQP6_9BASI</name>
<dbReference type="GO" id="GO:0000151">
    <property type="term" value="C:ubiquitin ligase complex"/>
    <property type="evidence" value="ECO:0007669"/>
    <property type="project" value="TreeGrafter"/>
</dbReference>
<evidence type="ECO:0000313" key="3">
    <source>
        <dbReference type="EMBL" id="PLW06403.1"/>
    </source>
</evidence>
<gene>
    <name evidence="5" type="ORF">PCANC_16338</name>
    <name evidence="4" type="ORF">PCANC_19740</name>
    <name evidence="6" type="ORF">PCASD_03697</name>
    <name evidence="3" type="ORF">PCASD_24960</name>
</gene>
<dbReference type="Gene3D" id="1.10.238.10">
    <property type="entry name" value="EF-hand"/>
    <property type="match status" value="1"/>
</dbReference>
<dbReference type="PROSITE" id="PS51229">
    <property type="entry name" value="DCUN1"/>
    <property type="match status" value="1"/>
</dbReference>
<evidence type="ECO:0000313" key="4">
    <source>
        <dbReference type="EMBL" id="PLW14277.1"/>
    </source>
</evidence>
<dbReference type="AlphaFoldDB" id="A0A2N5UQP6"/>
<accession>A0A2N5UQP6</accession>